<name>A0A1B0ZTJ0_9RHOB</name>
<dbReference type="RefSeq" id="WP_065272329.1">
    <property type="nucleotide sequence ID" value="NZ_CP015124.1"/>
</dbReference>
<dbReference type="AlphaFoldDB" id="A0A1B0ZTJ0"/>
<dbReference type="EMBL" id="CP015124">
    <property type="protein sequence ID" value="ANP37517.1"/>
    <property type="molecule type" value="Genomic_DNA"/>
</dbReference>
<sequence>MNRSSLPIFSLLCLVMLALPLHLLAREPLPQKFRIDGEALVFDTETDITGAASEITPEDIDAFRSILADNPQVTEVRLNSGGGSVYAGAEIAWIVMDHGLNTSVDGECVSACVDIFLAGQRRRMMLGSKIGFHQRSWAPEAVQSYYREWRDDEDWATPFEFGSWIYQDTQEEIYEQLTYLVSRGVDPAFAIETMRVRPNAEWYPSRLRLVAAGVLREQAPQDQ</sequence>
<reference evidence="2 4" key="2">
    <citation type="submission" date="2023-02" db="EMBL/GenBank/DDBJ databases">
        <title>Population genomics of bacteria associated with diatom.</title>
        <authorList>
            <person name="Xie J."/>
            <person name="Wang H."/>
        </authorList>
    </citation>
    <scope>NUCLEOTIDE SEQUENCE [LARGE SCALE GENOMIC DNA]</scope>
    <source>
        <strain evidence="2 4">PT47_8</strain>
    </source>
</reference>
<dbReference type="PATRIC" id="fig|60890.4.peg.2554"/>
<organism evidence="1 3">
    <name type="scientific">Phaeobacter gallaeciensis</name>
    <dbReference type="NCBI Taxonomy" id="60890"/>
    <lineage>
        <taxon>Bacteria</taxon>
        <taxon>Pseudomonadati</taxon>
        <taxon>Pseudomonadota</taxon>
        <taxon>Alphaproteobacteria</taxon>
        <taxon>Rhodobacterales</taxon>
        <taxon>Roseobacteraceae</taxon>
        <taxon>Phaeobacter</taxon>
    </lineage>
</organism>
<proteinExistence type="predicted"/>
<evidence type="ECO:0000313" key="1">
    <source>
        <dbReference type="EMBL" id="ANP37517.1"/>
    </source>
</evidence>
<evidence type="ECO:0000313" key="3">
    <source>
        <dbReference type="Proteomes" id="UP000092565"/>
    </source>
</evidence>
<evidence type="ECO:0008006" key="5">
    <source>
        <dbReference type="Google" id="ProtNLM"/>
    </source>
</evidence>
<keyword evidence="3" id="KW-1185">Reference proteome</keyword>
<evidence type="ECO:0000313" key="4">
    <source>
        <dbReference type="Proteomes" id="UP001218364"/>
    </source>
</evidence>
<dbReference type="EMBL" id="JARCJK010000004">
    <property type="protein sequence ID" value="MDE4165925.1"/>
    <property type="molecule type" value="Genomic_DNA"/>
</dbReference>
<evidence type="ECO:0000313" key="2">
    <source>
        <dbReference type="EMBL" id="MDE4165925.1"/>
    </source>
</evidence>
<dbReference type="InterPro" id="IPR029045">
    <property type="entry name" value="ClpP/crotonase-like_dom_sf"/>
</dbReference>
<gene>
    <name evidence="1" type="ORF">JL2886_02628</name>
    <name evidence="2" type="ORF">PXK24_09495</name>
</gene>
<protein>
    <recommendedName>
        <fullName evidence="5">ATP-dependent Clp protease proteolytic subunit</fullName>
    </recommendedName>
</protein>
<dbReference type="SUPFAM" id="SSF52096">
    <property type="entry name" value="ClpP/crotonase"/>
    <property type="match status" value="1"/>
</dbReference>
<dbReference type="Proteomes" id="UP000092565">
    <property type="component" value="Chromosome"/>
</dbReference>
<dbReference type="OrthoDB" id="5936191at2"/>
<dbReference type="Proteomes" id="UP001218364">
    <property type="component" value="Unassembled WGS sequence"/>
</dbReference>
<accession>A0A1B0ZTJ0</accession>
<reference evidence="1 3" key="1">
    <citation type="submission" date="2016-04" db="EMBL/GenBank/DDBJ databases">
        <authorList>
            <person name="Evans L.H."/>
            <person name="Alamgir A."/>
            <person name="Owens N."/>
            <person name="Weber N.D."/>
            <person name="Virtaneva K."/>
            <person name="Barbian K."/>
            <person name="Babar A."/>
            <person name="Rosenke K."/>
        </authorList>
    </citation>
    <scope>NUCLEOTIDE SEQUENCE [LARGE SCALE GENOMIC DNA]</scope>
    <source>
        <strain evidence="1 3">JL2886</strain>
    </source>
</reference>
<dbReference type="Gene3D" id="3.90.226.10">
    <property type="entry name" value="2-enoyl-CoA Hydratase, Chain A, domain 1"/>
    <property type="match status" value="1"/>
</dbReference>